<organism evidence="2 3">
    <name type="scientific">Kineococcus aurantiacus</name>
    <dbReference type="NCBI Taxonomy" id="37633"/>
    <lineage>
        <taxon>Bacteria</taxon>
        <taxon>Bacillati</taxon>
        <taxon>Actinomycetota</taxon>
        <taxon>Actinomycetes</taxon>
        <taxon>Kineosporiales</taxon>
        <taxon>Kineosporiaceae</taxon>
        <taxon>Kineococcus</taxon>
    </lineage>
</organism>
<proteinExistence type="predicted"/>
<reference evidence="2 3" key="1">
    <citation type="submission" date="2020-07" db="EMBL/GenBank/DDBJ databases">
        <title>Sequencing the genomes of 1000 actinobacteria strains.</title>
        <authorList>
            <person name="Klenk H.-P."/>
        </authorList>
    </citation>
    <scope>NUCLEOTIDE SEQUENCE [LARGE SCALE GENOMIC DNA]</scope>
    <source>
        <strain evidence="2 3">DSM 7487</strain>
    </source>
</reference>
<evidence type="ECO:0000313" key="3">
    <source>
        <dbReference type="Proteomes" id="UP000521922"/>
    </source>
</evidence>
<gene>
    <name evidence="2" type="ORF">BJ968_000061</name>
</gene>
<dbReference type="InterPro" id="IPR019060">
    <property type="entry name" value="DUF2382"/>
</dbReference>
<evidence type="ECO:0000313" key="2">
    <source>
        <dbReference type="EMBL" id="NYD20521.1"/>
    </source>
</evidence>
<evidence type="ECO:0000259" key="1">
    <source>
        <dbReference type="Pfam" id="PF09557"/>
    </source>
</evidence>
<dbReference type="EMBL" id="JACCBB010000001">
    <property type="protein sequence ID" value="NYD20521.1"/>
    <property type="molecule type" value="Genomic_DNA"/>
</dbReference>
<dbReference type="AlphaFoldDB" id="A0A7Y9ARN4"/>
<comment type="caution">
    <text evidence="2">The sequence shown here is derived from an EMBL/GenBank/DDBJ whole genome shotgun (WGS) entry which is preliminary data.</text>
</comment>
<name>A0A7Y9ARN4_9ACTN</name>
<protein>
    <submittedName>
        <fullName evidence="2">Stress response protein YsnF</fullName>
    </submittedName>
</protein>
<accession>A0A7Y9ARN4</accession>
<dbReference type="Proteomes" id="UP000521922">
    <property type="component" value="Unassembled WGS sequence"/>
</dbReference>
<dbReference type="Pfam" id="PF09557">
    <property type="entry name" value="DUF2382"/>
    <property type="match status" value="1"/>
</dbReference>
<feature type="domain" description="DUF2382" evidence="1">
    <location>
        <begin position="1"/>
        <end position="115"/>
    </location>
</feature>
<sequence length="134" mass="14406">MVLSAEVLSTGTVRVPVERVRVAKRIVHTTRTIEVPVRVEELVVTREAVQATADPATGFEPVPGAGPTEVVLVLHEEVPQVSLRVQPVEVVRIGVVTVAGEELVRTELRTEVAEVEALGDVVLEGVETTGTDQR</sequence>
<dbReference type="RefSeq" id="WP_179748217.1">
    <property type="nucleotide sequence ID" value="NZ_BAAAGN010000002.1"/>
</dbReference>
<keyword evidence="3" id="KW-1185">Reference proteome</keyword>